<accession>A0A8J5PAZ9</accession>
<dbReference type="EMBL" id="JAELUQ010000002">
    <property type="protein sequence ID" value="KAG7420340.1"/>
    <property type="molecule type" value="Genomic_DNA"/>
</dbReference>
<dbReference type="Proteomes" id="UP000694050">
    <property type="component" value="Unassembled WGS sequence"/>
</dbReference>
<protein>
    <submittedName>
        <fullName evidence="1">Uncharacterized protein</fullName>
    </submittedName>
</protein>
<sequence length="86" mass="9769">MIDPPKLLAYTAETAQLPATFGLRTPNPPPTWYIYNTPPSSFDPLPSFLSHPFHHHVILQTWSFITNGQNQTDSKTINTHTADYYP</sequence>
<reference evidence="1" key="1">
    <citation type="submission" date="2021-04" db="EMBL/GenBank/DDBJ databases">
        <title>First draft genome resource for Brassicaceae pathogens Fusarium oxysporum f. sp. raphani and Fusarium oxysporum f. sp. rapae.</title>
        <authorList>
            <person name="Asai S."/>
        </authorList>
    </citation>
    <scope>NUCLEOTIDE SEQUENCE</scope>
    <source>
        <strain evidence="1">Tf1208</strain>
    </source>
</reference>
<dbReference type="AlphaFoldDB" id="A0A8J5PAZ9"/>
<evidence type="ECO:0000313" key="2">
    <source>
        <dbReference type="Proteomes" id="UP000694050"/>
    </source>
</evidence>
<organism evidence="1 2">
    <name type="scientific">Fusarium oxysporum f. sp. rapae</name>
    <dbReference type="NCBI Taxonomy" id="485398"/>
    <lineage>
        <taxon>Eukaryota</taxon>
        <taxon>Fungi</taxon>
        <taxon>Dikarya</taxon>
        <taxon>Ascomycota</taxon>
        <taxon>Pezizomycotina</taxon>
        <taxon>Sordariomycetes</taxon>
        <taxon>Hypocreomycetidae</taxon>
        <taxon>Hypocreales</taxon>
        <taxon>Nectriaceae</taxon>
        <taxon>Fusarium</taxon>
        <taxon>Fusarium oxysporum species complex</taxon>
    </lineage>
</organism>
<proteinExistence type="predicted"/>
<evidence type="ECO:0000313" key="1">
    <source>
        <dbReference type="EMBL" id="KAG7420340.1"/>
    </source>
</evidence>
<name>A0A8J5PAZ9_FUSOX</name>
<gene>
    <name evidence="1" type="ORF">Forpe1208_v002188</name>
</gene>
<comment type="caution">
    <text evidence="1">The sequence shown here is derived from an EMBL/GenBank/DDBJ whole genome shotgun (WGS) entry which is preliminary data.</text>
</comment>